<evidence type="ECO:0000313" key="4">
    <source>
        <dbReference type="EMBL" id="ADL25456.1"/>
    </source>
</evidence>
<dbReference type="EMBL" id="CP002158">
    <property type="protein sequence ID" value="ADL25456.1"/>
    <property type="molecule type" value="Genomic_DNA"/>
</dbReference>
<dbReference type="Gene3D" id="3.10.129.10">
    <property type="entry name" value="Hotdog Thioesterase"/>
    <property type="match status" value="1"/>
</dbReference>
<dbReference type="KEGG" id="fsc:FSU_0368"/>
<organism evidence="4 5">
    <name type="scientific">Fibrobacter succinogenes (strain ATCC 19169 / S85)</name>
    <dbReference type="NCBI Taxonomy" id="59374"/>
    <lineage>
        <taxon>Bacteria</taxon>
        <taxon>Pseudomonadati</taxon>
        <taxon>Fibrobacterota</taxon>
        <taxon>Fibrobacteria</taxon>
        <taxon>Fibrobacterales</taxon>
        <taxon>Fibrobacteraceae</taxon>
        <taxon>Fibrobacter</taxon>
    </lineage>
</organism>
<evidence type="ECO:0000259" key="3">
    <source>
        <dbReference type="Pfam" id="PF01643"/>
    </source>
</evidence>
<dbReference type="PANTHER" id="PTHR31793:SF27">
    <property type="entry name" value="NOVEL THIOESTERASE SUPERFAMILY DOMAIN AND SAPOSIN A-TYPE DOMAIN CONTAINING PROTEIN (0610012H03RIK)"/>
    <property type="match status" value="1"/>
</dbReference>
<dbReference type="STRING" id="59374.FSU_0368"/>
<dbReference type="Proteomes" id="UP000000517">
    <property type="component" value="Chromosome"/>
</dbReference>
<gene>
    <name evidence="4" type="ordered locus">FSU_0368</name>
</gene>
<dbReference type="InterPro" id="IPR029069">
    <property type="entry name" value="HotDog_dom_sf"/>
</dbReference>
<evidence type="ECO:0000313" key="5">
    <source>
        <dbReference type="Proteomes" id="UP000000517"/>
    </source>
</evidence>
<name>D9S5W8_FIBSS</name>
<evidence type="ECO:0000256" key="1">
    <source>
        <dbReference type="ARBA" id="ARBA00005953"/>
    </source>
</evidence>
<dbReference type="Pfam" id="PF01643">
    <property type="entry name" value="Acyl-ACP_TE"/>
    <property type="match status" value="1"/>
</dbReference>
<comment type="similarity">
    <text evidence="1">Belongs to the 4-hydroxybenzoyl-CoA thioesterase family.</text>
</comment>
<dbReference type="GO" id="GO:0047617">
    <property type="term" value="F:fatty acyl-CoA hydrolase activity"/>
    <property type="evidence" value="ECO:0007669"/>
    <property type="project" value="TreeGrafter"/>
</dbReference>
<dbReference type="PANTHER" id="PTHR31793">
    <property type="entry name" value="4-HYDROXYBENZOYL-COA THIOESTERASE FAMILY MEMBER"/>
    <property type="match status" value="1"/>
</dbReference>
<sequence>MQAFFRLELFCYIYLQWRLTMAVVMEENANPMKFEKLFKVTPEMIDENKHMNNVWAVQWVQDISIAHSDSVGATDVMYQFGCGWMIHTQFVEYKNQAFLGDEIRGTTWVAGYSKVASVRKCRFERVSDGKVVFESETQWVLMDMKKGRPFAIPQEIKDRFQVK</sequence>
<dbReference type="eggNOG" id="COG0824">
    <property type="taxonomic scope" value="Bacteria"/>
</dbReference>
<dbReference type="CDD" id="cd00586">
    <property type="entry name" value="4HBT"/>
    <property type="match status" value="1"/>
</dbReference>
<protein>
    <recommendedName>
        <fullName evidence="3">Acyl-ACP thioesterase N-terminal hotdog domain-containing protein</fullName>
    </recommendedName>
</protein>
<dbReference type="HOGENOM" id="CLU_101141_4_1_0"/>
<dbReference type="SUPFAM" id="SSF54637">
    <property type="entry name" value="Thioesterase/thiol ester dehydrase-isomerase"/>
    <property type="match status" value="1"/>
</dbReference>
<accession>D9S5W8</accession>
<dbReference type="AlphaFoldDB" id="D9S5W8"/>
<keyword evidence="2" id="KW-0378">Hydrolase</keyword>
<dbReference type="InterPro" id="IPR050563">
    <property type="entry name" value="4-hydroxybenzoyl-CoA_TE"/>
</dbReference>
<feature type="domain" description="Acyl-ACP thioesterase N-terminal hotdog" evidence="3">
    <location>
        <begin position="32"/>
        <end position="158"/>
    </location>
</feature>
<proteinExistence type="inferred from homology"/>
<evidence type="ECO:0000256" key="2">
    <source>
        <dbReference type="ARBA" id="ARBA00022801"/>
    </source>
</evidence>
<dbReference type="GO" id="GO:0006633">
    <property type="term" value="P:fatty acid biosynthetic process"/>
    <property type="evidence" value="ECO:0007669"/>
    <property type="project" value="InterPro"/>
</dbReference>
<reference evidence="5" key="1">
    <citation type="submission" date="2010-08" db="EMBL/GenBank/DDBJ databases">
        <title>Complete sequence of Fibrobacter succinogenes subsp. succinogenes S85.</title>
        <authorList>
            <person name="Durkin A.S."/>
            <person name="Nelson K.E."/>
            <person name="Morrison M."/>
            <person name="Forsberg C.W."/>
            <person name="Wilson D.B."/>
            <person name="Russell J.B."/>
            <person name="Cann I.K.O."/>
            <person name="Mackie R.I."/>
            <person name="White B.A."/>
        </authorList>
    </citation>
    <scope>NUCLEOTIDE SEQUENCE [LARGE SCALE GENOMIC DNA]</scope>
    <source>
        <strain evidence="5">ATCC 19169 / S85</strain>
    </source>
</reference>
<dbReference type="InterPro" id="IPR002864">
    <property type="entry name" value="Acyl-ACP_thioesterase_NHD"/>
</dbReference>